<accession>A0A914DTS8</accession>
<dbReference type="GO" id="GO:0006890">
    <property type="term" value="P:retrograde vesicle-mediated transport, Golgi to endoplasmic reticulum"/>
    <property type="evidence" value="ECO:0007669"/>
    <property type="project" value="TreeGrafter"/>
</dbReference>
<comment type="similarity">
    <text evidence="2">Belongs to the RER1 family.</text>
</comment>
<comment type="subcellular location">
    <subcellularLocation>
        <location evidence="1">Membrane</location>
        <topology evidence="1">Multi-pass membrane protein</topology>
    </subcellularLocation>
</comment>
<evidence type="ECO:0000256" key="6">
    <source>
        <dbReference type="SAM" id="Phobius"/>
    </source>
</evidence>
<dbReference type="GO" id="GO:0005783">
    <property type="term" value="C:endoplasmic reticulum"/>
    <property type="evidence" value="ECO:0007669"/>
    <property type="project" value="GOC"/>
</dbReference>
<evidence type="ECO:0000256" key="2">
    <source>
        <dbReference type="ARBA" id="ARBA00006070"/>
    </source>
</evidence>
<keyword evidence="7" id="KW-1185">Reference proteome</keyword>
<name>A0A914DTS8_9BILA</name>
<feature type="transmembrane region" description="Helical" evidence="6">
    <location>
        <begin position="50"/>
        <end position="72"/>
    </location>
</feature>
<dbReference type="Pfam" id="PF03248">
    <property type="entry name" value="Rer1"/>
    <property type="match status" value="1"/>
</dbReference>
<reference evidence="8" key="1">
    <citation type="submission" date="2022-11" db="UniProtKB">
        <authorList>
            <consortium name="WormBaseParasite"/>
        </authorList>
    </citation>
    <scope>IDENTIFICATION</scope>
</reference>
<dbReference type="Proteomes" id="UP000887540">
    <property type="component" value="Unplaced"/>
</dbReference>
<evidence type="ECO:0000256" key="3">
    <source>
        <dbReference type="ARBA" id="ARBA00022692"/>
    </source>
</evidence>
<sequence>MEVVLRRMIIAVQKVLGFDTLVRNHVDFAQKTDSLVHIHLMQLVSMLKRVQVIVLFLKTVAHVMTLKTIIMVCYNKMYDSDDIRDKPSQLSRFFHSVNVLSQYYLDRLAPYTTTRWTIALIFIFIFCLRIILLQGFYIITYAMFIHLLALFLTFLTPLIDPALALDEEEEGPTLPTKNTLNDSDEFRPFMRRLPEFKFWESAMKTTAIAFWCTFFDFLDIPVFWPILVVYFVALTLWSFKQQIKHMIKYRYIPFNIGKPRRQSKDSRVNRHWKM</sequence>
<dbReference type="InterPro" id="IPR004932">
    <property type="entry name" value="Rer1"/>
</dbReference>
<dbReference type="AlphaFoldDB" id="A0A914DTS8"/>
<keyword evidence="5 6" id="KW-0472">Membrane</keyword>
<evidence type="ECO:0000256" key="5">
    <source>
        <dbReference type="ARBA" id="ARBA00023136"/>
    </source>
</evidence>
<dbReference type="WBParaSite" id="ACRNAN_scaffold3854.g17694.t1">
    <property type="protein sequence ID" value="ACRNAN_scaffold3854.g17694.t1"/>
    <property type="gene ID" value="ACRNAN_scaffold3854.g17694"/>
</dbReference>
<keyword evidence="4 6" id="KW-1133">Transmembrane helix</keyword>
<protein>
    <submittedName>
        <fullName evidence="8">Protein RER1</fullName>
    </submittedName>
</protein>
<evidence type="ECO:0000256" key="4">
    <source>
        <dbReference type="ARBA" id="ARBA00022989"/>
    </source>
</evidence>
<proteinExistence type="inferred from homology"/>
<dbReference type="PANTHER" id="PTHR10743:SF0">
    <property type="entry name" value="PROTEIN RER1"/>
    <property type="match status" value="1"/>
</dbReference>
<feature type="transmembrane region" description="Helical" evidence="6">
    <location>
        <begin position="222"/>
        <end position="239"/>
    </location>
</feature>
<evidence type="ECO:0000256" key="1">
    <source>
        <dbReference type="ARBA" id="ARBA00004141"/>
    </source>
</evidence>
<keyword evidence="3 6" id="KW-0812">Transmembrane</keyword>
<evidence type="ECO:0000313" key="8">
    <source>
        <dbReference type="WBParaSite" id="ACRNAN_scaffold3854.g17694.t1"/>
    </source>
</evidence>
<evidence type="ECO:0000313" key="7">
    <source>
        <dbReference type="Proteomes" id="UP000887540"/>
    </source>
</evidence>
<feature type="transmembrane region" description="Helical" evidence="6">
    <location>
        <begin position="113"/>
        <end position="132"/>
    </location>
</feature>
<feature type="transmembrane region" description="Helical" evidence="6">
    <location>
        <begin position="139"/>
        <end position="159"/>
    </location>
</feature>
<dbReference type="GO" id="GO:0006621">
    <property type="term" value="P:protein retention in ER lumen"/>
    <property type="evidence" value="ECO:0007669"/>
    <property type="project" value="TreeGrafter"/>
</dbReference>
<dbReference type="PANTHER" id="PTHR10743">
    <property type="entry name" value="PROTEIN RER1"/>
    <property type="match status" value="1"/>
</dbReference>
<dbReference type="GO" id="GO:0000139">
    <property type="term" value="C:Golgi membrane"/>
    <property type="evidence" value="ECO:0007669"/>
    <property type="project" value="TreeGrafter"/>
</dbReference>
<organism evidence="7 8">
    <name type="scientific">Acrobeloides nanus</name>
    <dbReference type="NCBI Taxonomy" id="290746"/>
    <lineage>
        <taxon>Eukaryota</taxon>
        <taxon>Metazoa</taxon>
        <taxon>Ecdysozoa</taxon>
        <taxon>Nematoda</taxon>
        <taxon>Chromadorea</taxon>
        <taxon>Rhabditida</taxon>
        <taxon>Tylenchina</taxon>
        <taxon>Cephalobomorpha</taxon>
        <taxon>Cephaloboidea</taxon>
        <taxon>Cephalobidae</taxon>
        <taxon>Acrobeloides</taxon>
    </lineage>
</organism>